<dbReference type="OrthoDB" id="5792777at2"/>
<comment type="caution">
    <text evidence="1">The sequence shown here is derived from an EMBL/GenBank/DDBJ whole genome shotgun (WGS) entry which is preliminary data.</text>
</comment>
<dbReference type="PANTHER" id="PTHR16128">
    <property type="entry name" value="FAD/NAD(P)-BINDING OXIDOREDUCTASE FAMILY PROTEIN"/>
    <property type="match status" value="1"/>
</dbReference>
<sequence length="399" mass="42702">MPSSGPESIAVIGAGVSGCAFVAQLRRLGYTGTFSLWETGRGPGGRASTRRSRQDRGLRIDHGAPLLNITGAMEPLLLQPLLAGGWIEPWPGLIAQLQGEATLRPGQADALGLGQLYRGRGGMDHLCKGLLSLAGEAGEAWQPHYGTLVRHLDWKDGLWQLLDREGELLGQAHWLVLSSTLLAHPRSRQIFGWEEVPLKQAAERLGDLRLEHALTVIAGIRAEARSNLLVLLEAAAAGPWASLPFSLLHFDAAAQQRWGLQRITVQPLSDGRCAVVAHSSHSFAADHLDVYGTHSAVARMLQLPPDEGREDTVIAALTTALEQVMAPWLPGLNLATADRQLMRWGAAFPLAPGLPSELSCCPSSRVGFCGDFIAGVGFGRIEGALRSGEQLAHELCALA</sequence>
<dbReference type="RefSeq" id="WP_106502882.1">
    <property type="nucleotide sequence ID" value="NZ_PXXO01000007.1"/>
</dbReference>
<dbReference type="PANTHER" id="PTHR16128:SF5">
    <property type="entry name" value="FAD_NAD(P)-BINDING OXIDOREDUCTASE FAMILY PROTEIN"/>
    <property type="match status" value="1"/>
</dbReference>
<dbReference type="Gene3D" id="3.90.660.10">
    <property type="match status" value="1"/>
</dbReference>
<evidence type="ECO:0008006" key="3">
    <source>
        <dbReference type="Google" id="ProtNLM"/>
    </source>
</evidence>
<gene>
    <name evidence="1" type="ORF">C7K55_07995</name>
</gene>
<dbReference type="EMBL" id="PXXO01000007">
    <property type="protein sequence ID" value="PSJ05257.1"/>
    <property type="molecule type" value="Genomic_DNA"/>
</dbReference>
<name>A0A2P7MVM3_9CYAN</name>
<organism evidence="1 2">
    <name type="scientific">Cyanobium usitatum str. Tous</name>
    <dbReference type="NCBI Taxonomy" id="2116684"/>
    <lineage>
        <taxon>Bacteria</taxon>
        <taxon>Bacillati</taxon>
        <taxon>Cyanobacteriota</taxon>
        <taxon>Cyanophyceae</taxon>
        <taxon>Synechococcales</taxon>
        <taxon>Prochlorococcaceae</taxon>
        <taxon>Cyanobium</taxon>
    </lineage>
</organism>
<dbReference type="Pfam" id="PF13450">
    <property type="entry name" value="NAD_binding_8"/>
    <property type="match status" value="1"/>
</dbReference>
<keyword evidence="2" id="KW-1185">Reference proteome</keyword>
<evidence type="ECO:0000313" key="1">
    <source>
        <dbReference type="EMBL" id="PSJ05257.1"/>
    </source>
</evidence>
<dbReference type="AlphaFoldDB" id="A0A2P7MVM3"/>
<dbReference type="Gene3D" id="3.50.50.60">
    <property type="entry name" value="FAD/NAD(P)-binding domain"/>
    <property type="match status" value="1"/>
</dbReference>
<dbReference type="SUPFAM" id="SSF51905">
    <property type="entry name" value="FAD/NAD(P)-binding domain"/>
    <property type="match status" value="1"/>
</dbReference>
<reference evidence="1 2" key="1">
    <citation type="journal article" date="2018" name="Environ. Microbiol.">
        <title>Ecological and genomic features of two widespread freshwater picocyanobacteria.</title>
        <authorList>
            <person name="Cabello-Yeves P.J."/>
            <person name="Picazo A."/>
            <person name="Camacho A."/>
            <person name="Callieri C."/>
            <person name="Rosselli R."/>
            <person name="Roda-Garcia J.J."/>
            <person name="Coutinho F.H."/>
            <person name="Rodriguez-Valera F."/>
        </authorList>
    </citation>
    <scope>NUCLEOTIDE SEQUENCE [LARGE SCALE GENOMIC DNA]</scope>
    <source>
        <strain evidence="1 2">Tous</strain>
    </source>
</reference>
<protein>
    <recommendedName>
        <fullName evidence="3">NAD/FAD-dependent oxidoreductase</fullName>
    </recommendedName>
</protein>
<evidence type="ECO:0000313" key="2">
    <source>
        <dbReference type="Proteomes" id="UP000243002"/>
    </source>
</evidence>
<dbReference type="Proteomes" id="UP000243002">
    <property type="component" value="Unassembled WGS sequence"/>
</dbReference>
<accession>A0A2P7MVM3</accession>
<dbReference type="InterPro" id="IPR036188">
    <property type="entry name" value="FAD/NAD-bd_sf"/>
</dbReference>
<proteinExistence type="predicted"/>